<evidence type="ECO:0000313" key="8">
    <source>
        <dbReference type="Proteomes" id="UP000215896"/>
    </source>
</evidence>
<dbReference type="RefSeq" id="WP_094406224.1">
    <property type="nucleotide sequence ID" value="NZ_NMVO01000016.1"/>
</dbReference>
<gene>
    <name evidence="7" type="ORF">CGZ94_15840</name>
</gene>
<feature type="transmembrane region" description="Helical" evidence="6">
    <location>
        <begin position="114"/>
        <end position="142"/>
    </location>
</feature>
<dbReference type="PANTHER" id="PTHR30213:SF0">
    <property type="entry name" value="UPF0761 MEMBRANE PROTEIN YIHY"/>
    <property type="match status" value="1"/>
</dbReference>
<dbReference type="Proteomes" id="UP000215896">
    <property type="component" value="Unassembled WGS sequence"/>
</dbReference>
<comment type="caution">
    <text evidence="7">The sequence shown here is derived from an EMBL/GenBank/DDBJ whole genome shotgun (WGS) entry which is preliminary data.</text>
</comment>
<feature type="transmembrane region" description="Helical" evidence="6">
    <location>
        <begin position="260"/>
        <end position="283"/>
    </location>
</feature>
<evidence type="ECO:0000256" key="1">
    <source>
        <dbReference type="ARBA" id="ARBA00004651"/>
    </source>
</evidence>
<feature type="transmembrane region" description="Helical" evidence="6">
    <location>
        <begin position="226"/>
        <end position="248"/>
    </location>
</feature>
<evidence type="ECO:0000256" key="4">
    <source>
        <dbReference type="ARBA" id="ARBA00022989"/>
    </source>
</evidence>
<keyword evidence="2" id="KW-1003">Cell membrane</keyword>
<dbReference type="EMBL" id="NMVO01000016">
    <property type="protein sequence ID" value="OYO10491.1"/>
    <property type="molecule type" value="Genomic_DNA"/>
</dbReference>
<dbReference type="AlphaFoldDB" id="A0A255G4K4"/>
<dbReference type="InterPro" id="IPR017039">
    <property type="entry name" value="Virul_fac_BrkB"/>
</dbReference>
<proteinExistence type="predicted"/>
<accession>A0A255G4K4</accession>
<organism evidence="7 8">
    <name type="scientific">Enemella evansiae</name>
    <dbReference type="NCBI Taxonomy" id="2016499"/>
    <lineage>
        <taxon>Bacteria</taxon>
        <taxon>Bacillati</taxon>
        <taxon>Actinomycetota</taxon>
        <taxon>Actinomycetes</taxon>
        <taxon>Propionibacteriales</taxon>
        <taxon>Propionibacteriaceae</taxon>
        <taxon>Enemella</taxon>
    </lineage>
</organism>
<keyword evidence="3 6" id="KW-0812">Transmembrane</keyword>
<dbReference type="PIRSF" id="PIRSF035875">
    <property type="entry name" value="RNase_BN"/>
    <property type="match status" value="1"/>
</dbReference>
<reference evidence="7 8" key="1">
    <citation type="submission" date="2017-07" db="EMBL/GenBank/DDBJ databases">
        <title>Draft whole genome sequences of clinical Proprionibacteriaceae strains.</title>
        <authorList>
            <person name="Bernier A.-M."/>
            <person name="Bernard K."/>
            <person name="Domingo M.-C."/>
        </authorList>
    </citation>
    <scope>NUCLEOTIDE SEQUENCE [LARGE SCALE GENOMIC DNA]</scope>
    <source>
        <strain evidence="7 8">NML 030167</strain>
    </source>
</reference>
<dbReference type="PANTHER" id="PTHR30213">
    <property type="entry name" value="INNER MEMBRANE PROTEIN YHJD"/>
    <property type="match status" value="1"/>
</dbReference>
<keyword evidence="4 6" id="KW-1133">Transmembrane helix</keyword>
<feature type="transmembrane region" description="Helical" evidence="6">
    <location>
        <begin position="154"/>
        <end position="175"/>
    </location>
</feature>
<sequence>MPDPIAKSRGTRGAAGRLRALGRIVWHTVTACLRYRVTGLAAEVAFFAILSLPPLIFGLAGAVGVIAARVPVTTVEGFRAQILHYASRFITPDAVQQIIAPTLDDVLGQPRFEIVSLGFLVALWSGSRAMAVFVDTITIMYGLAGQRGIVRTRILSFGVYVAFLIGGAITLPLVVAGPGLVDRVLPDVVGWLGMAYWPVVLLASVLVLGSLLYLATPVRNRWRAHLPGAVVAVLIWVIGSSALRWVILVISGSATIFGPLAAPIALLAWLYLVAFAVLVGGALNAAIAKVTPRFAGITLEQADHVLERDDDPEGPSI</sequence>
<keyword evidence="5 6" id="KW-0472">Membrane</keyword>
<evidence type="ECO:0000256" key="6">
    <source>
        <dbReference type="SAM" id="Phobius"/>
    </source>
</evidence>
<evidence type="ECO:0000256" key="2">
    <source>
        <dbReference type="ARBA" id="ARBA00022475"/>
    </source>
</evidence>
<feature type="transmembrane region" description="Helical" evidence="6">
    <location>
        <begin position="44"/>
        <end position="68"/>
    </location>
</feature>
<dbReference type="GO" id="GO:0005886">
    <property type="term" value="C:plasma membrane"/>
    <property type="evidence" value="ECO:0007669"/>
    <property type="project" value="UniProtKB-SubCell"/>
</dbReference>
<evidence type="ECO:0000256" key="3">
    <source>
        <dbReference type="ARBA" id="ARBA00022692"/>
    </source>
</evidence>
<evidence type="ECO:0000256" key="5">
    <source>
        <dbReference type="ARBA" id="ARBA00023136"/>
    </source>
</evidence>
<evidence type="ECO:0000313" key="7">
    <source>
        <dbReference type="EMBL" id="OYO10491.1"/>
    </source>
</evidence>
<protein>
    <submittedName>
        <fullName evidence="7">Ribonuclease BN</fullName>
    </submittedName>
</protein>
<keyword evidence="8" id="KW-1185">Reference proteome</keyword>
<dbReference type="OrthoDB" id="3209118at2"/>
<feature type="transmembrane region" description="Helical" evidence="6">
    <location>
        <begin position="195"/>
        <end position="214"/>
    </location>
</feature>
<name>A0A255G4K4_9ACTN</name>
<dbReference type="Pfam" id="PF03631">
    <property type="entry name" value="Virul_fac_BrkB"/>
    <property type="match status" value="1"/>
</dbReference>
<comment type="subcellular location">
    <subcellularLocation>
        <location evidence="1">Cell membrane</location>
        <topology evidence="1">Multi-pass membrane protein</topology>
    </subcellularLocation>
</comment>